<evidence type="ECO:0000313" key="2">
    <source>
        <dbReference type="Proteomes" id="UP000054359"/>
    </source>
</evidence>
<organism evidence="1 2">
    <name type="scientific">Stegodyphus mimosarum</name>
    <name type="common">African social velvet spider</name>
    <dbReference type="NCBI Taxonomy" id="407821"/>
    <lineage>
        <taxon>Eukaryota</taxon>
        <taxon>Metazoa</taxon>
        <taxon>Ecdysozoa</taxon>
        <taxon>Arthropoda</taxon>
        <taxon>Chelicerata</taxon>
        <taxon>Arachnida</taxon>
        <taxon>Araneae</taxon>
        <taxon>Araneomorphae</taxon>
        <taxon>Entelegynae</taxon>
        <taxon>Eresoidea</taxon>
        <taxon>Eresidae</taxon>
        <taxon>Stegodyphus</taxon>
    </lineage>
</organism>
<evidence type="ECO:0000313" key="1">
    <source>
        <dbReference type="EMBL" id="KFM74959.1"/>
    </source>
</evidence>
<dbReference type="EMBL" id="KK119171">
    <property type="protein sequence ID" value="KFM74959.1"/>
    <property type="molecule type" value="Genomic_DNA"/>
</dbReference>
<accession>A0A087UC70</accession>
<dbReference type="AlphaFoldDB" id="A0A087UC70"/>
<gene>
    <name evidence="1" type="ORF">X975_10890</name>
</gene>
<dbReference type="OrthoDB" id="2096280at2759"/>
<name>A0A087UC70_STEMI</name>
<proteinExistence type="predicted"/>
<dbReference type="Proteomes" id="UP000054359">
    <property type="component" value="Unassembled WGS sequence"/>
</dbReference>
<feature type="non-terminal residue" evidence="1">
    <location>
        <position position="253"/>
    </location>
</feature>
<protein>
    <submittedName>
        <fullName evidence="1">EF-hand domain-containing family member B</fullName>
    </submittedName>
</protein>
<keyword evidence="2" id="KW-1185">Reference proteome</keyword>
<sequence length="253" mass="28667">MKEIFTMKTKGESAIIIPRSKTWKLNPDAECNFRYKEQQSACNDSIHHGSKCGNFNPKCDMEEKKIVRVLCSLLKGNTASESEDHLCELKGYFQNQNRITVSDMQKICSKFGISVPLHLLEKLIEESGITFKDGIRSCDASAFDANWEDKINEKHNFKNLKNQCNSCQIMNSNQDMIDHFKSSASAIGDHIASVYRKTAGLPTVRNDIKRPKFRNTTDLKDYGDTKNCTTTIQPSVFEKHDISDEDLGALKSK</sequence>
<reference evidence="1 2" key="1">
    <citation type="submission" date="2013-11" db="EMBL/GenBank/DDBJ databases">
        <title>Genome sequencing of Stegodyphus mimosarum.</title>
        <authorList>
            <person name="Bechsgaard J."/>
        </authorList>
    </citation>
    <scope>NUCLEOTIDE SEQUENCE [LARGE SCALE GENOMIC DNA]</scope>
</reference>
<dbReference type="STRING" id="407821.A0A087UC70"/>